<evidence type="ECO:0000313" key="3">
    <source>
        <dbReference type="Proteomes" id="UP000613740"/>
    </source>
</evidence>
<dbReference type="AlphaFoldDB" id="A0A836BAE2"/>
<evidence type="ECO:0000256" key="1">
    <source>
        <dbReference type="SAM" id="MobiDB-lite"/>
    </source>
</evidence>
<gene>
    <name evidence="2" type="ORF">HYH02_002823</name>
</gene>
<feature type="region of interest" description="Disordered" evidence="1">
    <location>
        <begin position="166"/>
        <end position="242"/>
    </location>
</feature>
<organism evidence="2 3">
    <name type="scientific">Chlamydomonas schloesseri</name>
    <dbReference type="NCBI Taxonomy" id="2026947"/>
    <lineage>
        <taxon>Eukaryota</taxon>
        <taxon>Viridiplantae</taxon>
        <taxon>Chlorophyta</taxon>
        <taxon>core chlorophytes</taxon>
        <taxon>Chlorophyceae</taxon>
        <taxon>CS clade</taxon>
        <taxon>Chlamydomonadales</taxon>
        <taxon>Chlamydomonadaceae</taxon>
        <taxon>Chlamydomonas</taxon>
    </lineage>
</organism>
<name>A0A836BAE2_9CHLO</name>
<reference evidence="2" key="1">
    <citation type="journal article" date="2020" name="bioRxiv">
        <title>Comparative genomics of Chlamydomonas.</title>
        <authorList>
            <person name="Craig R.J."/>
            <person name="Hasan A.R."/>
            <person name="Ness R.W."/>
            <person name="Keightley P.D."/>
        </authorList>
    </citation>
    <scope>NUCLEOTIDE SEQUENCE</scope>
    <source>
        <strain evidence="2">CCAP 11/173</strain>
    </source>
</reference>
<dbReference type="OrthoDB" id="544155at2759"/>
<dbReference type="Proteomes" id="UP000613740">
    <property type="component" value="Unassembled WGS sequence"/>
</dbReference>
<protein>
    <submittedName>
        <fullName evidence="2">Uncharacterized protein</fullName>
    </submittedName>
</protein>
<feature type="compositionally biased region" description="Low complexity" evidence="1">
    <location>
        <begin position="217"/>
        <end position="236"/>
    </location>
</feature>
<proteinExistence type="predicted"/>
<feature type="compositionally biased region" description="Low complexity" evidence="1">
    <location>
        <begin position="166"/>
        <end position="190"/>
    </location>
</feature>
<sequence>MAPVLLQAFAGCLGYRLVEESSKQEGGRLAAPGTLKSDANIASSAAQSCARASLNGSLTGAGGAASIAPPSVRESTAAAFRLPKNEAYFSPLSVNMSKSVNLRSSVNGLHPAMAPDAAAALGGHGTAVVHISRNGPLNSSVAVAASAPSTPLQPCQLALMPAFGSPQPASALQQQSSEAAAARAPLQPLATSPQQTAAMPLASAAHESQAQVHHQEQQAPVPAQLQPQTQPQQQQQRHGRNVSVAEAYAAEDLDDAWLVVLGDLEQMLAARGQPALGAQERAVAIRRLIELTGSRGLQFALETALKDVLRHRNRK</sequence>
<comment type="caution">
    <text evidence="2">The sequence shown here is derived from an EMBL/GenBank/DDBJ whole genome shotgun (WGS) entry which is preliminary data.</text>
</comment>
<dbReference type="EMBL" id="JAEHOD010000005">
    <property type="protein sequence ID" value="KAG2452586.1"/>
    <property type="molecule type" value="Genomic_DNA"/>
</dbReference>
<accession>A0A836BAE2</accession>
<keyword evidence="3" id="KW-1185">Reference proteome</keyword>
<evidence type="ECO:0000313" key="2">
    <source>
        <dbReference type="EMBL" id="KAG2452586.1"/>
    </source>
</evidence>